<keyword evidence="1" id="KW-1133">Transmembrane helix</keyword>
<reference evidence="2 3" key="1">
    <citation type="journal article" date="2016" name="Nat. Commun.">
        <title>Thousands of microbial genomes shed light on interconnected biogeochemical processes in an aquifer system.</title>
        <authorList>
            <person name="Anantharaman K."/>
            <person name="Brown C.T."/>
            <person name="Hug L.A."/>
            <person name="Sharon I."/>
            <person name="Castelle C.J."/>
            <person name="Probst A.J."/>
            <person name="Thomas B.C."/>
            <person name="Singh A."/>
            <person name="Wilkins M.J."/>
            <person name="Karaoz U."/>
            <person name="Brodie E.L."/>
            <person name="Williams K.H."/>
            <person name="Hubbard S.S."/>
            <person name="Banfield J.F."/>
        </authorList>
    </citation>
    <scope>NUCLEOTIDE SEQUENCE [LARGE SCALE GENOMIC DNA]</scope>
</reference>
<organism evidence="2 3">
    <name type="scientific">Candidatus Roizmanbacteria bacterium RIFCSPLOWO2_01_FULL_38_12</name>
    <dbReference type="NCBI Taxonomy" id="1802061"/>
    <lineage>
        <taxon>Bacteria</taxon>
        <taxon>Candidatus Roizmaniibacteriota</taxon>
    </lineage>
</organism>
<dbReference type="STRING" id="1802061.A3A93_00690"/>
<proteinExistence type="predicted"/>
<protein>
    <recommendedName>
        <fullName evidence="4">Glycosyltransferase RgtA/B/C/D-like domain-containing protein</fullName>
    </recommendedName>
</protein>
<feature type="transmembrane region" description="Helical" evidence="1">
    <location>
        <begin position="7"/>
        <end position="24"/>
    </location>
</feature>
<dbReference type="EMBL" id="MGAL01000007">
    <property type="protein sequence ID" value="OGK49012.1"/>
    <property type="molecule type" value="Genomic_DNA"/>
</dbReference>
<evidence type="ECO:0000313" key="2">
    <source>
        <dbReference type="EMBL" id="OGK49012.1"/>
    </source>
</evidence>
<dbReference type="AlphaFoldDB" id="A0A1F7J081"/>
<name>A0A1F7J081_9BACT</name>
<evidence type="ECO:0008006" key="4">
    <source>
        <dbReference type="Google" id="ProtNLM"/>
    </source>
</evidence>
<accession>A0A1F7J081</accession>
<evidence type="ECO:0000313" key="3">
    <source>
        <dbReference type="Proteomes" id="UP000177141"/>
    </source>
</evidence>
<evidence type="ECO:0000256" key="1">
    <source>
        <dbReference type="SAM" id="Phobius"/>
    </source>
</evidence>
<gene>
    <name evidence="2" type="ORF">A3A93_00690</name>
</gene>
<comment type="caution">
    <text evidence="2">The sequence shown here is derived from an EMBL/GenBank/DDBJ whole genome shotgun (WGS) entry which is preliminary data.</text>
</comment>
<feature type="transmembrane region" description="Helical" evidence="1">
    <location>
        <begin position="211"/>
        <end position="235"/>
    </location>
</feature>
<feature type="transmembrane region" description="Helical" evidence="1">
    <location>
        <begin position="362"/>
        <end position="381"/>
    </location>
</feature>
<dbReference type="Proteomes" id="UP000177141">
    <property type="component" value="Unassembled WGS sequence"/>
</dbReference>
<keyword evidence="1" id="KW-0472">Membrane</keyword>
<feature type="transmembrane region" description="Helical" evidence="1">
    <location>
        <begin position="308"/>
        <end position="329"/>
    </location>
</feature>
<keyword evidence="1" id="KW-0812">Transmembrane</keyword>
<feature type="transmembrane region" description="Helical" evidence="1">
    <location>
        <begin position="120"/>
        <end position="137"/>
    </location>
</feature>
<feature type="transmembrane region" description="Helical" evidence="1">
    <location>
        <begin position="334"/>
        <end position="356"/>
    </location>
</feature>
<sequence length="579" mass="67135">MNFIKNNYLMIFIFSLLILLRFIWTDRFPPGMQYDEIEYSLSGKTFQMMGTDLSGVGFPESLITTRTLGKISPVPYMILSPFWNILDLNITTYRSLYVFLNIITAFVFMMLLHQLFKEKFIIYSGGLLFLLNPWSFFLSRHGMDGSFALIFYLLGTIFLLKNYSKKNIIISFLFLILGIFSYHGAKLPVIPLVTIVSLYKIFTEKKRGKQLVPYIILVTLVTATVAAFVFGGIFLSQSILDTRSHEFVFTNTDQFSGEVNSIRTASINSPIHNLTINKVIFAMQYFIGNYLHSFDPILLFLYAEVLEFHGFFYIFEAALLVTGFVMLFYKKQNIFWLITGLAAIAPISTATSMSGFSIINRAIFLLPMLIIYISYGLYILYETAKKFISAKILLSIIVLAYLGAFIFFQYTYFFILPIQINMHYQTNTRILAKYLSFEKKLSPKIIIVADKPQVLFSGLVFYLTREEQEKILKQKQTFKKNLEFTIDNILIRYECVSQFNPEYTYIVDHNRDICTKKIPAGDYILNQKDAATDLFIIGGKACQEYKLNRWRYPHLLSDFNVESMDTEQFCKRWIASPDQ</sequence>
<feature type="transmembrane region" description="Helical" evidence="1">
    <location>
        <begin position="96"/>
        <end position="113"/>
    </location>
</feature>
<feature type="transmembrane region" description="Helical" evidence="1">
    <location>
        <begin position="393"/>
        <end position="415"/>
    </location>
</feature>
<feature type="transmembrane region" description="Helical" evidence="1">
    <location>
        <begin position="172"/>
        <end position="199"/>
    </location>
</feature>